<evidence type="ECO:0000313" key="2">
    <source>
        <dbReference type="Proteomes" id="UP000324222"/>
    </source>
</evidence>
<comment type="caution">
    <text evidence="1">The sequence shown here is derived from an EMBL/GenBank/DDBJ whole genome shotgun (WGS) entry which is preliminary data.</text>
</comment>
<dbReference type="EMBL" id="VSRR010127224">
    <property type="protein sequence ID" value="MPD01464.1"/>
    <property type="molecule type" value="Genomic_DNA"/>
</dbReference>
<name>A0A5B7K4D1_PORTR</name>
<keyword evidence="2" id="KW-1185">Reference proteome</keyword>
<evidence type="ECO:0000313" key="1">
    <source>
        <dbReference type="EMBL" id="MPD01464.1"/>
    </source>
</evidence>
<gene>
    <name evidence="1" type="ORF">E2C01_096994</name>
</gene>
<sequence>MANGGRNHENGRDHYFHSASVDIHPCPESPCTDVIGATSYRSHVPYTKVSPDQGPSTLL</sequence>
<accession>A0A5B7K4D1</accession>
<protein>
    <submittedName>
        <fullName evidence="1">Uncharacterized protein</fullName>
    </submittedName>
</protein>
<reference evidence="1 2" key="1">
    <citation type="submission" date="2019-05" db="EMBL/GenBank/DDBJ databases">
        <title>Another draft genome of Portunus trituberculatus and its Hox gene families provides insights of decapod evolution.</title>
        <authorList>
            <person name="Jeong J.-H."/>
            <person name="Song I."/>
            <person name="Kim S."/>
            <person name="Choi T."/>
            <person name="Kim D."/>
            <person name="Ryu S."/>
            <person name="Kim W."/>
        </authorList>
    </citation>
    <scope>NUCLEOTIDE SEQUENCE [LARGE SCALE GENOMIC DNA]</scope>
    <source>
        <tissue evidence="1">Muscle</tissue>
    </source>
</reference>
<organism evidence="1 2">
    <name type="scientific">Portunus trituberculatus</name>
    <name type="common">Swimming crab</name>
    <name type="synonym">Neptunus trituberculatus</name>
    <dbReference type="NCBI Taxonomy" id="210409"/>
    <lineage>
        <taxon>Eukaryota</taxon>
        <taxon>Metazoa</taxon>
        <taxon>Ecdysozoa</taxon>
        <taxon>Arthropoda</taxon>
        <taxon>Crustacea</taxon>
        <taxon>Multicrustacea</taxon>
        <taxon>Malacostraca</taxon>
        <taxon>Eumalacostraca</taxon>
        <taxon>Eucarida</taxon>
        <taxon>Decapoda</taxon>
        <taxon>Pleocyemata</taxon>
        <taxon>Brachyura</taxon>
        <taxon>Eubrachyura</taxon>
        <taxon>Portunoidea</taxon>
        <taxon>Portunidae</taxon>
        <taxon>Portuninae</taxon>
        <taxon>Portunus</taxon>
    </lineage>
</organism>
<dbReference type="AlphaFoldDB" id="A0A5B7K4D1"/>
<proteinExistence type="predicted"/>
<dbReference type="Proteomes" id="UP000324222">
    <property type="component" value="Unassembled WGS sequence"/>
</dbReference>